<dbReference type="STRING" id="742152.A0A2H3K4P8"/>
<evidence type="ECO:0000313" key="1">
    <source>
        <dbReference type="EMBL" id="PCH44034.1"/>
    </source>
</evidence>
<dbReference type="EMBL" id="KB468157">
    <property type="protein sequence ID" value="PCH44034.1"/>
    <property type="molecule type" value="Genomic_DNA"/>
</dbReference>
<proteinExistence type="predicted"/>
<reference evidence="1 2" key="1">
    <citation type="journal article" date="2012" name="Science">
        <title>The Paleozoic origin of enzymatic lignin decomposition reconstructed from 31 fungal genomes.</title>
        <authorList>
            <person name="Floudas D."/>
            <person name="Binder M."/>
            <person name="Riley R."/>
            <person name="Barry K."/>
            <person name="Blanchette R.A."/>
            <person name="Henrissat B."/>
            <person name="Martinez A.T."/>
            <person name="Otillar R."/>
            <person name="Spatafora J.W."/>
            <person name="Yadav J.S."/>
            <person name="Aerts A."/>
            <person name="Benoit I."/>
            <person name="Boyd A."/>
            <person name="Carlson A."/>
            <person name="Copeland A."/>
            <person name="Coutinho P.M."/>
            <person name="de Vries R.P."/>
            <person name="Ferreira P."/>
            <person name="Findley K."/>
            <person name="Foster B."/>
            <person name="Gaskell J."/>
            <person name="Glotzer D."/>
            <person name="Gorecki P."/>
            <person name="Heitman J."/>
            <person name="Hesse C."/>
            <person name="Hori C."/>
            <person name="Igarashi K."/>
            <person name="Jurgens J.A."/>
            <person name="Kallen N."/>
            <person name="Kersten P."/>
            <person name="Kohler A."/>
            <person name="Kuees U."/>
            <person name="Kumar T.K.A."/>
            <person name="Kuo A."/>
            <person name="LaButti K."/>
            <person name="Larrondo L.F."/>
            <person name="Lindquist E."/>
            <person name="Ling A."/>
            <person name="Lombard V."/>
            <person name="Lucas S."/>
            <person name="Lundell T."/>
            <person name="Martin R."/>
            <person name="McLaughlin D.J."/>
            <person name="Morgenstern I."/>
            <person name="Morin E."/>
            <person name="Murat C."/>
            <person name="Nagy L.G."/>
            <person name="Nolan M."/>
            <person name="Ohm R.A."/>
            <person name="Patyshakuliyeva A."/>
            <person name="Rokas A."/>
            <person name="Ruiz-Duenas F.J."/>
            <person name="Sabat G."/>
            <person name="Salamov A."/>
            <person name="Samejima M."/>
            <person name="Schmutz J."/>
            <person name="Slot J.C."/>
            <person name="St John F."/>
            <person name="Stenlid J."/>
            <person name="Sun H."/>
            <person name="Sun S."/>
            <person name="Syed K."/>
            <person name="Tsang A."/>
            <person name="Wiebenga A."/>
            <person name="Young D."/>
            <person name="Pisabarro A."/>
            <person name="Eastwood D.C."/>
            <person name="Martin F."/>
            <person name="Cullen D."/>
            <person name="Grigoriev I.V."/>
            <person name="Hibbett D.S."/>
        </authorList>
    </citation>
    <scope>NUCLEOTIDE SEQUENCE [LARGE SCALE GENOMIC DNA]</scope>
    <source>
        <strain evidence="1 2">MD-104</strain>
    </source>
</reference>
<name>A0A2H3K4P8_WOLCO</name>
<dbReference type="Proteomes" id="UP000218811">
    <property type="component" value="Unassembled WGS sequence"/>
</dbReference>
<organism evidence="1 2">
    <name type="scientific">Wolfiporia cocos (strain MD-104)</name>
    <name type="common">Brown rot fungus</name>
    <dbReference type="NCBI Taxonomy" id="742152"/>
    <lineage>
        <taxon>Eukaryota</taxon>
        <taxon>Fungi</taxon>
        <taxon>Dikarya</taxon>
        <taxon>Basidiomycota</taxon>
        <taxon>Agaricomycotina</taxon>
        <taxon>Agaricomycetes</taxon>
        <taxon>Polyporales</taxon>
        <taxon>Phaeolaceae</taxon>
        <taxon>Wolfiporia</taxon>
    </lineage>
</organism>
<accession>A0A2H3K4P8</accession>
<keyword evidence="2" id="KW-1185">Reference proteome</keyword>
<protein>
    <submittedName>
        <fullName evidence="1">Uncharacterized protein</fullName>
    </submittedName>
</protein>
<sequence>MTDRPRSLFRLLTYISNTRSSDVLTYSRVDSEQTVAIDASDRRGTPGVTVYGITHPRTPYLSQIFCTWGVAYFAEHSSKFHTYSTSRLFEFMRDTNKVVVPNLHPNKWTRS</sequence>
<evidence type="ECO:0000313" key="2">
    <source>
        <dbReference type="Proteomes" id="UP000218811"/>
    </source>
</evidence>
<gene>
    <name evidence="1" type="ORF">WOLCODRAFT_164879</name>
</gene>
<dbReference type="AlphaFoldDB" id="A0A2H3K4P8"/>